<proteinExistence type="predicted"/>
<comment type="caution">
    <text evidence="2">The sequence shown here is derived from an EMBL/GenBank/DDBJ whole genome shotgun (WGS) entry which is preliminary data.</text>
</comment>
<feature type="compositionally biased region" description="Acidic residues" evidence="1">
    <location>
        <begin position="486"/>
        <end position="501"/>
    </location>
</feature>
<organism evidence="2 3">
    <name type="scientific">Cronartium quercuum f. sp. fusiforme G11</name>
    <dbReference type="NCBI Taxonomy" id="708437"/>
    <lineage>
        <taxon>Eukaryota</taxon>
        <taxon>Fungi</taxon>
        <taxon>Dikarya</taxon>
        <taxon>Basidiomycota</taxon>
        <taxon>Pucciniomycotina</taxon>
        <taxon>Pucciniomycetes</taxon>
        <taxon>Pucciniales</taxon>
        <taxon>Coleosporiaceae</taxon>
        <taxon>Cronartium</taxon>
    </lineage>
</organism>
<feature type="non-terminal residue" evidence="2">
    <location>
        <position position="512"/>
    </location>
</feature>
<dbReference type="EMBL" id="MU167980">
    <property type="protein sequence ID" value="KAG0139000.1"/>
    <property type="molecule type" value="Genomic_DNA"/>
</dbReference>
<gene>
    <name evidence="2" type="ORF">CROQUDRAFT_55381</name>
</gene>
<protein>
    <submittedName>
        <fullName evidence="2">Uncharacterized protein</fullName>
    </submittedName>
</protein>
<evidence type="ECO:0000313" key="3">
    <source>
        <dbReference type="Proteomes" id="UP000886653"/>
    </source>
</evidence>
<feature type="compositionally biased region" description="Polar residues" evidence="1">
    <location>
        <begin position="65"/>
        <end position="85"/>
    </location>
</feature>
<evidence type="ECO:0000256" key="1">
    <source>
        <dbReference type="SAM" id="MobiDB-lite"/>
    </source>
</evidence>
<feature type="region of interest" description="Disordered" evidence="1">
    <location>
        <begin position="486"/>
        <end position="512"/>
    </location>
</feature>
<name>A0A9P6T520_9BASI</name>
<feature type="region of interest" description="Disordered" evidence="1">
    <location>
        <begin position="55"/>
        <end position="113"/>
    </location>
</feature>
<dbReference type="Proteomes" id="UP000886653">
    <property type="component" value="Unassembled WGS sequence"/>
</dbReference>
<feature type="compositionally biased region" description="Low complexity" evidence="1">
    <location>
        <begin position="86"/>
        <end position="106"/>
    </location>
</feature>
<feature type="compositionally biased region" description="Polar residues" evidence="1">
    <location>
        <begin position="503"/>
        <end position="512"/>
    </location>
</feature>
<reference evidence="2" key="1">
    <citation type="submission" date="2013-11" db="EMBL/GenBank/DDBJ databases">
        <title>Genome sequence of the fusiform rust pathogen reveals effectors for host alternation and coevolution with pine.</title>
        <authorList>
            <consortium name="DOE Joint Genome Institute"/>
            <person name="Smith K."/>
            <person name="Pendleton A."/>
            <person name="Kubisiak T."/>
            <person name="Anderson C."/>
            <person name="Salamov A."/>
            <person name="Aerts A."/>
            <person name="Riley R."/>
            <person name="Clum A."/>
            <person name="Lindquist E."/>
            <person name="Ence D."/>
            <person name="Campbell M."/>
            <person name="Kronenberg Z."/>
            <person name="Feau N."/>
            <person name="Dhillon B."/>
            <person name="Hamelin R."/>
            <person name="Burleigh J."/>
            <person name="Smith J."/>
            <person name="Yandell M."/>
            <person name="Nelson C."/>
            <person name="Grigoriev I."/>
            <person name="Davis J."/>
        </authorList>
    </citation>
    <scope>NUCLEOTIDE SEQUENCE</scope>
    <source>
        <strain evidence="2">G11</strain>
    </source>
</reference>
<dbReference type="OrthoDB" id="2506864at2759"/>
<sequence>MQSAEDITMDVPTSTAPSDTIAEIVANALKQQASHFEAVIGDLQTQIISLSIKKPAGTKEKQRKATSSAHVITHETPGSQTTPRNSKPSSPAAASKSPKTPKTPTPTRKRHPLQVMVDDTPKDFKSCKEALYVHIKMMWGLYKPSDVPPTPDAALLKEFYTRFNSSEEIESVVNNPASTDLIAQESIMSLKELRTSDRKIARGLGHINEISILYISGILAKVGIRAWGPDLNNAPDSLYNSACRITALNTFHQLLAIGTYNYMNVNLKHANSLSLITSVYNHYVHFVMAAKYKTERNNAGKVKKQCTKKTIQKNRERLRDTRSEFLMRHRAKFPPRYRKVCSDVLAHSDDEYDAEKHVYVIKSLPYRSRNASKFFRRLDVEILKEEELNGKTSRKRIRKLPKTPAVSEFSRAPKNLPIDFYDLNWFKELPPAQKRLMTDTENVAFLPDAAQSLLPTRHPDEKLGDAKFTAKYLDVFLEAYNLSDDEGEDDFAGTDEDEDVSDASLNSDSEAE</sequence>
<evidence type="ECO:0000313" key="2">
    <source>
        <dbReference type="EMBL" id="KAG0139000.1"/>
    </source>
</evidence>
<dbReference type="AlphaFoldDB" id="A0A9P6T520"/>
<keyword evidence="3" id="KW-1185">Reference proteome</keyword>
<accession>A0A9P6T520</accession>